<sequence length="103" mass="11662">MSVLDNFDQWKRFLGERLEQAQGKGIGGNAVSDMAFRVGDYLANEVEAQNDQEKLLAEHWKVANEQEQHTIANLKDGKIYEVLSVGLHINDAVAINNGRFRYN</sequence>
<proteinExistence type="predicted"/>
<accession>A0A243AJL9</accession>
<dbReference type="EMBL" id="NFDG01000054">
    <property type="protein sequence ID" value="OTY24672.1"/>
    <property type="molecule type" value="Genomic_DNA"/>
</dbReference>
<dbReference type="InterPro" id="IPR021637">
    <property type="entry name" value="DUF3243"/>
</dbReference>
<dbReference type="InterPro" id="IPR038292">
    <property type="entry name" value="YmfJ/YflH_sf"/>
</dbReference>
<dbReference type="Gene3D" id="1.10.760.20">
    <property type="entry name" value="Protein of unknown function DUF3243"/>
    <property type="match status" value="1"/>
</dbReference>
<protein>
    <recommendedName>
        <fullName evidence="3">DUF3243 domain-containing protein</fullName>
    </recommendedName>
</protein>
<comment type="caution">
    <text evidence="1">The sequence shown here is derived from an EMBL/GenBank/DDBJ whole genome shotgun (WGS) entry which is preliminary data.</text>
</comment>
<dbReference type="AlphaFoldDB" id="A0A243AJL9"/>
<dbReference type="Pfam" id="PF11588">
    <property type="entry name" value="DUF3243"/>
    <property type="match status" value="1"/>
</dbReference>
<evidence type="ECO:0000313" key="2">
    <source>
        <dbReference type="Proteomes" id="UP000194860"/>
    </source>
</evidence>
<organism evidence="1 2">
    <name type="scientific">Bacillus thuringiensis serovar navarrensis</name>
    <dbReference type="NCBI Taxonomy" id="339658"/>
    <lineage>
        <taxon>Bacteria</taxon>
        <taxon>Bacillati</taxon>
        <taxon>Bacillota</taxon>
        <taxon>Bacilli</taxon>
        <taxon>Bacillales</taxon>
        <taxon>Bacillaceae</taxon>
        <taxon>Bacillus</taxon>
        <taxon>Bacillus cereus group</taxon>
    </lineage>
</organism>
<reference evidence="1 2" key="1">
    <citation type="submission" date="2016-10" db="EMBL/GenBank/DDBJ databases">
        <title>Comparative genomics of Bacillus thuringiensis reveals a path to pathogens against multiple invertebrate hosts.</title>
        <authorList>
            <person name="Zheng J."/>
            <person name="Gao Q."/>
            <person name="Liu H."/>
            <person name="Peng D."/>
            <person name="Ruan L."/>
            <person name="Sun M."/>
        </authorList>
    </citation>
    <scope>NUCLEOTIDE SEQUENCE [LARGE SCALE GENOMIC DNA]</scope>
    <source>
        <strain evidence="1">BGSC 4BM1</strain>
    </source>
</reference>
<dbReference type="Proteomes" id="UP000194860">
    <property type="component" value="Unassembled WGS sequence"/>
</dbReference>
<gene>
    <name evidence="1" type="ORF">BK732_07415</name>
</gene>
<evidence type="ECO:0000313" key="1">
    <source>
        <dbReference type="EMBL" id="OTY24672.1"/>
    </source>
</evidence>
<name>A0A243AJL9_BACTU</name>
<evidence type="ECO:0008006" key="3">
    <source>
        <dbReference type="Google" id="ProtNLM"/>
    </source>
</evidence>